<evidence type="ECO:0000256" key="1">
    <source>
        <dbReference type="SAM" id="MobiDB-lite"/>
    </source>
</evidence>
<evidence type="ECO:0000313" key="2">
    <source>
        <dbReference type="EMBL" id="GAA4995531.1"/>
    </source>
</evidence>
<dbReference type="RefSeq" id="WP_226028176.1">
    <property type="nucleotide sequence ID" value="NZ_BAABIV010000016.1"/>
</dbReference>
<organism evidence="2 3">
    <name type="scientific">Streptomyces hyderabadensis</name>
    <dbReference type="NCBI Taxonomy" id="598549"/>
    <lineage>
        <taxon>Bacteria</taxon>
        <taxon>Bacillati</taxon>
        <taxon>Actinomycetota</taxon>
        <taxon>Actinomycetes</taxon>
        <taxon>Kitasatosporales</taxon>
        <taxon>Streptomycetaceae</taxon>
        <taxon>Streptomyces</taxon>
    </lineage>
</organism>
<comment type="caution">
    <text evidence="2">The sequence shown here is derived from an EMBL/GenBank/DDBJ whole genome shotgun (WGS) entry which is preliminary data.</text>
</comment>
<proteinExistence type="predicted"/>
<dbReference type="Proteomes" id="UP001500610">
    <property type="component" value="Unassembled WGS sequence"/>
</dbReference>
<feature type="region of interest" description="Disordered" evidence="1">
    <location>
        <begin position="43"/>
        <end position="74"/>
    </location>
</feature>
<protein>
    <submittedName>
        <fullName evidence="2">Uncharacterized protein</fullName>
    </submittedName>
</protein>
<dbReference type="EMBL" id="BAABIV010000016">
    <property type="protein sequence ID" value="GAA4995531.1"/>
    <property type="molecule type" value="Genomic_DNA"/>
</dbReference>
<gene>
    <name evidence="2" type="ORF">GCM10023257_41670</name>
</gene>
<accession>A0ABP9IDV6</accession>
<sequence>MAYSFQLKLTSGGTSPHLYRALVDGTLEAFMILDEESATVSLADRDGNPAGGLRMSLPSGQLEVTDKNSTDSTSLGSEDFKLLAAHLGTQWKKQGKAPTEIRKFFA</sequence>
<name>A0ABP9IDV6_9ACTN</name>
<reference evidence="3" key="1">
    <citation type="journal article" date="2019" name="Int. J. Syst. Evol. Microbiol.">
        <title>The Global Catalogue of Microorganisms (GCM) 10K type strain sequencing project: providing services to taxonomists for standard genome sequencing and annotation.</title>
        <authorList>
            <consortium name="The Broad Institute Genomics Platform"/>
            <consortium name="The Broad Institute Genome Sequencing Center for Infectious Disease"/>
            <person name="Wu L."/>
            <person name="Ma J."/>
        </authorList>
    </citation>
    <scope>NUCLEOTIDE SEQUENCE [LARGE SCALE GENOMIC DNA]</scope>
    <source>
        <strain evidence="3">JCM 17657</strain>
    </source>
</reference>
<evidence type="ECO:0000313" key="3">
    <source>
        <dbReference type="Proteomes" id="UP001500610"/>
    </source>
</evidence>
<keyword evidence="3" id="KW-1185">Reference proteome</keyword>